<evidence type="ECO:0000259" key="5">
    <source>
        <dbReference type="PROSITE" id="PS51078"/>
    </source>
</evidence>
<dbReference type="InterPro" id="IPR005471">
    <property type="entry name" value="Tscrpt_reg_IclR_N"/>
</dbReference>
<evidence type="ECO:0000256" key="3">
    <source>
        <dbReference type="ARBA" id="ARBA00023163"/>
    </source>
</evidence>
<dbReference type="Gene3D" id="1.10.10.10">
    <property type="entry name" value="Winged helix-like DNA-binding domain superfamily/Winged helix DNA-binding domain"/>
    <property type="match status" value="1"/>
</dbReference>
<gene>
    <name evidence="6" type="ORF">SAMN04487954_111129</name>
</gene>
<dbReference type="PROSITE" id="PS51077">
    <property type="entry name" value="HTH_ICLR"/>
    <property type="match status" value="1"/>
</dbReference>
<dbReference type="RefSeq" id="WP_089687071.1">
    <property type="nucleotide sequence ID" value="NZ_FNES01000011.1"/>
</dbReference>
<dbReference type="PROSITE" id="PS51078">
    <property type="entry name" value="ICLR_ED"/>
    <property type="match status" value="1"/>
</dbReference>
<dbReference type="Pfam" id="PF01614">
    <property type="entry name" value="IclR_C"/>
    <property type="match status" value="1"/>
</dbReference>
<keyword evidence="3" id="KW-0804">Transcription</keyword>
<dbReference type="OrthoDB" id="9807558at2"/>
<dbReference type="PANTHER" id="PTHR30136">
    <property type="entry name" value="HELIX-TURN-HELIX TRANSCRIPTIONAL REGULATOR, ICLR FAMILY"/>
    <property type="match status" value="1"/>
</dbReference>
<reference evidence="6 7" key="1">
    <citation type="submission" date="2016-10" db="EMBL/GenBank/DDBJ databases">
        <authorList>
            <person name="de Groot N.N."/>
        </authorList>
    </citation>
    <scope>NUCLEOTIDE SEQUENCE [LARGE SCALE GENOMIC DNA]</scope>
    <source>
        <strain evidence="6 7">CGMCC 1.6133</strain>
    </source>
</reference>
<name>A0A1G8ZAP0_9GAMM</name>
<feature type="domain" description="HTH iclR-type" evidence="4">
    <location>
        <begin position="3"/>
        <end position="65"/>
    </location>
</feature>
<dbReference type="FunFam" id="1.10.10.10:FF:000056">
    <property type="entry name" value="IclR family transcriptional regulator"/>
    <property type="match status" value="1"/>
</dbReference>
<dbReference type="SMART" id="SM00346">
    <property type="entry name" value="HTH_ICLR"/>
    <property type="match status" value="1"/>
</dbReference>
<dbReference type="PANTHER" id="PTHR30136:SF35">
    <property type="entry name" value="HTH-TYPE TRANSCRIPTIONAL REGULATOR RV1719"/>
    <property type="match status" value="1"/>
</dbReference>
<keyword evidence="7" id="KW-1185">Reference proteome</keyword>
<dbReference type="SUPFAM" id="SSF55781">
    <property type="entry name" value="GAF domain-like"/>
    <property type="match status" value="1"/>
</dbReference>
<dbReference type="InterPro" id="IPR036390">
    <property type="entry name" value="WH_DNA-bd_sf"/>
</dbReference>
<dbReference type="STRING" id="376427.SAMN04487954_111129"/>
<dbReference type="GO" id="GO:0045892">
    <property type="term" value="P:negative regulation of DNA-templated transcription"/>
    <property type="evidence" value="ECO:0007669"/>
    <property type="project" value="TreeGrafter"/>
</dbReference>
<evidence type="ECO:0000313" key="6">
    <source>
        <dbReference type="EMBL" id="SDK11475.1"/>
    </source>
</evidence>
<dbReference type="InterPro" id="IPR014757">
    <property type="entry name" value="Tscrpt_reg_IclR_C"/>
</dbReference>
<evidence type="ECO:0000256" key="1">
    <source>
        <dbReference type="ARBA" id="ARBA00023015"/>
    </source>
</evidence>
<accession>A0A1G8ZAP0</accession>
<feature type="domain" description="IclR-ED" evidence="5">
    <location>
        <begin position="66"/>
        <end position="254"/>
    </location>
</feature>
<dbReference type="InterPro" id="IPR036388">
    <property type="entry name" value="WH-like_DNA-bd_sf"/>
</dbReference>
<dbReference type="Proteomes" id="UP000198525">
    <property type="component" value="Unassembled WGS sequence"/>
</dbReference>
<protein>
    <submittedName>
        <fullName evidence="6">Transcriptional regulator, IclR family</fullName>
    </submittedName>
</protein>
<organism evidence="6 7">
    <name type="scientific">Billgrantia gudaonensis</name>
    <dbReference type="NCBI Taxonomy" id="376427"/>
    <lineage>
        <taxon>Bacteria</taxon>
        <taxon>Pseudomonadati</taxon>
        <taxon>Pseudomonadota</taxon>
        <taxon>Gammaproteobacteria</taxon>
        <taxon>Oceanospirillales</taxon>
        <taxon>Halomonadaceae</taxon>
        <taxon>Billgrantia</taxon>
    </lineage>
</organism>
<sequence length="259" mass="27706">MAGSLIERTLGVLEALSEDAEGLPLLVIADRLGIPKSAAHRICSELIRLGHVRQNPRTQHYQLTTRLVALGFRYLASTGASDVIQPILDRLAETSGELVRLSVIEGNRLTWIAKAQGARSGLRYDPDMGKEAPLFCTASGHAWLAGLDDVAALALVQTQGLETDHPLGPQAPRNEDELLDHLRHTRTRGYAWVSDSMGPGTAAMSALIRHPVDGHPIGVLSIAGPSVRLDAERVPALASPLLTAAEELAQSSTASRLFS</sequence>
<dbReference type="EMBL" id="FNES01000011">
    <property type="protein sequence ID" value="SDK11475.1"/>
    <property type="molecule type" value="Genomic_DNA"/>
</dbReference>
<dbReference type="AlphaFoldDB" id="A0A1G8ZAP0"/>
<evidence type="ECO:0000313" key="7">
    <source>
        <dbReference type="Proteomes" id="UP000198525"/>
    </source>
</evidence>
<dbReference type="GO" id="GO:0003677">
    <property type="term" value="F:DNA binding"/>
    <property type="evidence" value="ECO:0007669"/>
    <property type="project" value="UniProtKB-KW"/>
</dbReference>
<dbReference type="InterPro" id="IPR050707">
    <property type="entry name" value="HTH_MetabolicPath_Reg"/>
</dbReference>
<dbReference type="SUPFAM" id="SSF46785">
    <property type="entry name" value="Winged helix' DNA-binding domain"/>
    <property type="match status" value="1"/>
</dbReference>
<evidence type="ECO:0000256" key="2">
    <source>
        <dbReference type="ARBA" id="ARBA00023125"/>
    </source>
</evidence>
<keyword evidence="2" id="KW-0238">DNA-binding</keyword>
<dbReference type="Pfam" id="PF09339">
    <property type="entry name" value="HTH_IclR"/>
    <property type="match status" value="1"/>
</dbReference>
<evidence type="ECO:0000259" key="4">
    <source>
        <dbReference type="PROSITE" id="PS51077"/>
    </source>
</evidence>
<proteinExistence type="predicted"/>
<keyword evidence="1" id="KW-0805">Transcription regulation</keyword>
<dbReference type="GO" id="GO:0003700">
    <property type="term" value="F:DNA-binding transcription factor activity"/>
    <property type="evidence" value="ECO:0007669"/>
    <property type="project" value="TreeGrafter"/>
</dbReference>
<dbReference type="InterPro" id="IPR029016">
    <property type="entry name" value="GAF-like_dom_sf"/>
</dbReference>
<dbReference type="Gene3D" id="3.30.450.40">
    <property type="match status" value="1"/>
</dbReference>